<keyword evidence="2" id="KW-1185">Reference proteome</keyword>
<protein>
    <submittedName>
        <fullName evidence="1">Uncharacterized protein</fullName>
    </submittedName>
</protein>
<dbReference type="AlphaFoldDB" id="A0A834WUR2"/>
<gene>
    <name evidence="1" type="ORF">G2W53_015112</name>
</gene>
<reference evidence="1" key="1">
    <citation type="submission" date="2020-09" db="EMBL/GenBank/DDBJ databases">
        <title>Genome-Enabled Discovery of Anthraquinone Biosynthesis in Senna tora.</title>
        <authorList>
            <person name="Kang S.-H."/>
            <person name="Pandey R.P."/>
            <person name="Lee C.-M."/>
            <person name="Sim J.-S."/>
            <person name="Jeong J.-T."/>
            <person name="Choi B.-S."/>
            <person name="Jung M."/>
            <person name="Ginzburg D."/>
            <person name="Zhao K."/>
            <person name="Won S.Y."/>
            <person name="Oh T.-J."/>
            <person name="Yu Y."/>
            <person name="Kim N.-H."/>
            <person name="Lee O.R."/>
            <person name="Lee T.-H."/>
            <person name="Bashyal P."/>
            <person name="Kim T.-S."/>
            <person name="Lee W.-H."/>
            <person name="Kawkins C."/>
            <person name="Kim C.-K."/>
            <person name="Kim J.S."/>
            <person name="Ahn B.O."/>
            <person name="Rhee S.Y."/>
            <person name="Sohng J.K."/>
        </authorList>
    </citation>
    <scope>NUCLEOTIDE SEQUENCE</scope>
    <source>
        <tissue evidence="1">Leaf</tissue>
    </source>
</reference>
<comment type="caution">
    <text evidence="1">The sequence shown here is derived from an EMBL/GenBank/DDBJ whole genome shotgun (WGS) entry which is preliminary data.</text>
</comment>
<dbReference type="EMBL" id="JAAIUW010000005">
    <property type="protein sequence ID" value="KAF7832779.1"/>
    <property type="molecule type" value="Genomic_DNA"/>
</dbReference>
<organism evidence="1 2">
    <name type="scientific">Senna tora</name>
    <dbReference type="NCBI Taxonomy" id="362788"/>
    <lineage>
        <taxon>Eukaryota</taxon>
        <taxon>Viridiplantae</taxon>
        <taxon>Streptophyta</taxon>
        <taxon>Embryophyta</taxon>
        <taxon>Tracheophyta</taxon>
        <taxon>Spermatophyta</taxon>
        <taxon>Magnoliopsida</taxon>
        <taxon>eudicotyledons</taxon>
        <taxon>Gunneridae</taxon>
        <taxon>Pentapetalae</taxon>
        <taxon>rosids</taxon>
        <taxon>fabids</taxon>
        <taxon>Fabales</taxon>
        <taxon>Fabaceae</taxon>
        <taxon>Caesalpinioideae</taxon>
        <taxon>Cassia clade</taxon>
        <taxon>Senna</taxon>
    </lineage>
</organism>
<proteinExistence type="predicted"/>
<accession>A0A834WUR2</accession>
<dbReference type="Proteomes" id="UP000634136">
    <property type="component" value="Unassembled WGS sequence"/>
</dbReference>
<evidence type="ECO:0000313" key="1">
    <source>
        <dbReference type="EMBL" id="KAF7832779.1"/>
    </source>
</evidence>
<evidence type="ECO:0000313" key="2">
    <source>
        <dbReference type="Proteomes" id="UP000634136"/>
    </source>
</evidence>
<name>A0A834WUR2_9FABA</name>
<sequence length="67" mass="7217">MPFVAMEDGKVRQSRNAGTATDSSSFFVVVSGTVHCDGHGDSSLSLVMEVLGLQRKYVSNFSISFQT</sequence>